<name>A0ABR4IZH3_9EURO</name>
<dbReference type="Proteomes" id="UP001610446">
    <property type="component" value="Unassembled WGS sequence"/>
</dbReference>
<reference evidence="1 2" key="1">
    <citation type="submission" date="2024-07" db="EMBL/GenBank/DDBJ databases">
        <title>Section-level genome sequencing and comparative genomics of Aspergillus sections Usti and Cavernicolus.</title>
        <authorList>
            <consortium name="Lawrence Berkeley National Laboratory"/>
            <person name="Nybo J.L."/>
            <person name="Vesth T.C."/>
            <person name="Theobald S."/>
            <person name="Frisvad J.C."/>
            <person name="Larsen T.O."/>
            <person name="Kjaerboelling I."/>
            <person name="Rothschild-Mancinelli K."/>
            <person name="Lyhne E.K."/>
            <person name="Kogle M.E."/>
            <person name="Barry K."/>
            <person name="Clum A."/>
            <person name="Na H."/>
            <person name="Ledsgaard L."/>
            <person name="Lin J."/>
            <person name="Lipzen A."/>
            <person name="Kuo A."/>
            <person name="Riley R."/>
            <person name="Mondo S."/>
            <person name="Labutti K."/>
            <person name="Haridas S."/>
            <person name="Pangalinan J."/>
            <person name="Salamov A.A."/>
            <person name="Simmons B.A."/>
            <person name="Magnuson J.K."/>
            <person name="Chen J."/>
            <person name="Drula E."/>
            <person name="Henrissat B."/>
            <person name="Wiebenga A."/>
            <person name="Lubbers R.J."/>
            <person name="Gomes A.C."/>
            <person name="Makela M.R."/>
            <person name="Stajich J."/>
            <person name="Grigoriev I.V."/>
            <person name="Mortensen U.H."/>
            <person name="De Vries R.P."/>
            <person name="Baker S.E."/>
            <person name="Andersen M.R."/>
        </authorList>
    </citation>
    <scope>NUCLEOTIDE SEQUENCE [LARGE SCALE GENOMIC DNA]</scope>
    <source>
        <strain evidence="1 2">CBS 123904</strain>
    </source>
</reference>
<protein>
    <submittedName>
        <fullName evidence="1">Uncharacterized protein</fullName>
    </submittedName>
</protein>
<accession>A0ABR4IZH3</accession>
<organism evidence="1 2">
    <name type="scientific">Aspergillus pseudoustus</name>
    <dbReference type="NCBI Taxonomy" id="1810923"/>
    <lineage>
        <taxon>Eukaryota</taxon>
        <taxon>Fungi</taxon>
        <taxon>Dikarya</taxon>
        <taxon>Ascomycota</taxon>
        <taxon>Pezizomycotina</taxon>
        <taxon>Eurotiomycetes</taxon>
        <taxon>Eurotiomycetidae</taxon>
        <taxon>Eurotiales</taxon>
        <taxon>Aspergillaceae</taxon>
        <taxon>Aspergillus</taxon>
        <taxon>Aspergillus subgen. Nidulantes</taxon>
    </lineage>
</organism>
<comment type="caution">
    <text evidence="1">The sequence shown here is derived from an EMBL/GenBank/DDBJ whole genome shotgun (WGS) entry which is preliminary data.</text>
</comment>
<dbReference type="EMBL" id="JBFXLU010000245">
    <property type="protein sequence ID" value="KAL2833199.1"/>
    <property type="molecule type" value="Genomic_DNA"/>
</dbReference>
<sequence>MTATGRRALMPLRCVVCQWQPAGRCSSTVTVSELAAARYLPPASEEAHVIQCSLPDIPIILAHLCTTSLSGCSRSSSASYTMVHQSRFPKAKGPCLVHGAIFFPVQRQKVFWIDYCRPSEPGTRRAVPLQRVLGFTRLFTGDIELLESNLRAPGCDSAPTCMEWEFIYHFRF</sequence>
<keyword evidence="2" id="KW-1185">Reference proteome</keyword>
<evidence type="ECO:0000313" key="1">
    <source>
        <dbReference type="EMBL" id="KAL2833199.1"/>
    </source>
</evidence>
<proteinExistence type="predicted"/>
<gene>
    <name evidence="1" type="ORF">BJY01DRAFT_93863</name>
</gene>
<evidence type="ECO:0000313" key="2">
    <source>
        <dbReference type="Proteomes" id="UP001610446"/>
    </source>
</evidence>